<evidence type="ECO:0000259" key="11">
    <source>
        <dbReference type="PROSITE" id="PS51007"/>
    </source>
</evidence>
<dbReference type="AlphaFoldDB" id="A0A1N6H0T6"/>
<keyword evidence="3 9" id="KW-0349">Heme</keyword>
<accession>A0A1N6H0T6</accession>
<evidence type="ECO:0000256" key="6">
    <source>
        <dbReference type="ARBA" id="ARBA00022989"/>
    </source>
</evidence>
<dbReference type="GO" id="GO:0046872">
    <property type="term" value="F:metal ion binding"/>
    <property type="evidence" value="ECO:0007669"/>
    <property type="project" value="UniProtKB-KW"/>
</dbReference>
<evidence type="ECO:0000313" key="13">
    <source>
        <dbReference type="Proteomes" id="UP000185062"/>
    </source>
</evidence>
<sequence>MIEVATHWFQLAANLTLLGSCVFLAMTESSQPVAKRSWINRLEALFPWLGLGVIAGLIVILAITAGQATGNAANIWRPGIWVDFLENTRVGDVWVWRAVLAMILLGVILYLRYTARSRWHYVFCAIVATLPLIAGSLTSHSAAEELSLLSILPYALHIILAGVWLGALPAFLLLLFAYVKTEKDKQTKNIDIQVLQRFSLIALPAMLLIIASGIFVADRIFDGNYAALFATPYGWLLNIKLALLAIILVIAAYVRSNCLPIFTQADNPAVISASARVMRKWVRIEFVIALVLLLLATIIANTTPAKYAPIEEWPYPFRFSIETTWNDARVIIQVWTGIAILALAGGAVWLGKSQKWKLGRLIIVPLFLVITGFAVALPPLAIEAYPETYRRTPIPFDAVSIANGAALYAQYCVNCHGPQGKGNGIQSRTLSTVPTDMLTEPHTEEHTAGDFFHWISFGINDTEMPGYVDELSEDDRWDLVNFIHALSRGYQARILTPEVVPNRPYMVPPGFFYTAEDGSSGILADFRKQKSVLLVIFSWPESLDRLKQLAQVYDVLNDQNTLVLAVPKEGLDAETIKNIATDIPFPIVTEGASEIAHSYALSRRTFSRPDILGAGVIPDHMEFLIDRYGYLRARWIPPTENTLGWDDTDLLIKQVSLFNQEESILPPPDEYVN</sequence>
<gene>
    <name evidence="12" type="ORF">SAMN02743940_0961</name>
</gene>
<proteinExistence type="predicted"/>
<name>A0A1N6H0T6_9PROT</name>
<evidence type="ECO:0000256" key="8">
    <source>
        <dbReference type="ARBA" id="ARBA00023136"/>
    </source>
</evidence>
<protein>
    <submittedName>
        <fullName evidence="12">Putative copper resistance protein D</fullName>
    </submittedName>
</protein>
<dbReference type="GO" id="GO:0020037">
    <property type="term" value="F:heme binding"/>
    <property type="evidence" value="ECO:0007669"/>
    <property type="project" value="InterPro"/>
</dbReference>
<dbReference type="InterPro" id="IPR008457">
    <property type="entry name" value="Cu-R_CopD_dom"/>
</dbReference>
<dbReference type="SUPFAM" id="SSF52833">
    <property type="entry name" value="Thioredoxin-like"/>
    <property type="match status" value="1"/>
</dbReference>
<evidence type="ECO:0000256" key="4">
    <source>
        <dbReference type="ARBA" id="ARBA00022692"/>
    </source>
</evidence>
<evidence type="ECO:0000256" key="10">
    <source>
        <dbReference type="SAM" id="Phobius"/>
    </source>
</evidence>
<dbReference type="GO" id="GO:0009055">
    <property type="term" value="F:electron transfer activity"/>
    <property type="evidence" value="ECO:0007669"/>
    <property type="project" value="InterPro"/>
</dbReference>
<feature type="transmembrane region" description="Helical" evidence="10">
    <location>
        <begin position="233"/>
        <end position="254"/>
    </location>
</feature>
<feature type="transmembrane region" description="Helical" evidence="10">
    <location>
        <begin position="94"/>
        <end position="113"/>
    </location>
</feature>
<dbReference type="STRING" id="44575.SAMN05216419_10685"/>
<dbReference type="InterPro" id="IPR036909">
    <property type="entry name" value="Cyt_c-like_dom_sf"/>
</dbReference>
<reference evidence="12 13" key="1">
    <citation type="submission" date="2016-12" db="EMBL/GenBank/DDBJ databases">
        <authorList>
            <person name="Song W.-J."/>
            <person name="Kurnit D.M."/>
        </authorList>
    </citation>
    <scope>NUCLEOTIDE SEQUENCE [LARGE SCALE GENOMIC DNA]</scope>
    <source>
        <strain evidence="12 13">ATCC 49181</strain>
    </source>
</reference>
<feature type="transmembrane region" description="Helical" evidence="10">
    <location>
        <begin position="45"/>
        <end position="68"/>
    </location>
</feature>
<evidence type="ECO:0000256" key="1">
    <source>
        <dbReference type="ARBA" id="ARBA00004651"/>
    </source>
</evidence>
<dbReference type="eggNOG" id="COG1276">
    <property type="taxonomic scope" value="Bacteria"/>
</dbReference>
<feature type="domain" description="Cytochrome c" evidence="11">
    <location>
        <begin position="399"/>
        <end position="487"/>
    </location>
</feature>
<evidence type="ECO:0000313" key="12">
    <source>
        <dbReference type="EMBL" id="SIO13356.1"/>
    </source>
</evidence>
<feature type="transmembrane region" description="Helical" evidence="10">
    <location>
        <begin position="120"/>
        <end position="142"/>
    </location>
</feature>
<keyword evidence="4 10" id="KW-0812">Transmembrane</keyword>
<evidence type="ECO:0000256" key="3">
    <source>
        <dbReference type="ARBA" id="ARBA00022617"/>
    </source>
</evidence>
<dbReference type="Pfam" id="PF00034">
    <property type="entry name" value="Cytochrom_C"/>
    <property type="match status" value="1"/>
</dbReference>
<dbReference type="InterPro" id="IPR036249">
    <property type="entry name" value="Thioredoxin-like_sf"/>
</dbReference>
<feature type="transmembrane region" description="Helical" evidence="10">
    <location>
        <begin position="286"/>
        <end position="310"/>
    </location>
</feature>
<feature type="transmembrane region" description="Helical" evidence="10">
    <location>
        <begin position="6"/>
        <end position="25"/>
    </location>
</feature>
<dbReference type="InterPro" id="IPR032694">
    <property type="entry name" value="CopC/D"/>
</dbReference>
<keyword evidence="6 10" id="KW-1133">Transmembrane helix</keyword>
<dbReference type="GO" id="GO:0006825">
    <property type="term" value="P:copper ion transport"/>
    <property type="evidence" value="ECO:0007669"/>
    <property type="project" value="InterPro"/>
</dbReference>
<evidence type="ECO:0000256" key="9">
    <source>
        <dbReference type="PROSITE-ProRule" id="PRU00433"/>
    </source>
</evidence>
<evidence type="ECO:0000256" key="5">
    <source>
        <dbReference type="ARBA" id="ARBA00022723"/>
    </source>
</evidence>
<keyword evidence="13" id="KW-1185">Reference proteome</keyword>
<comment type="subcellular location">
    <subcellularLocation>
        <location evidence="1">Cell membrane</location>
        <topology evidence="1">Multi-pass membrane protein</topology>
    </subcellularLocation>
</comment>
<organism evidence="12 13">
    <name type="scientific">Nitrosomonas cryotolerans ATCC 49181</name>
    <dbReference type="NCBI Taxonomy" id="1131553"/>
    <lineage>
        <taxon>Bacteria</taxon>
        <taxon>Pseudomonadati</taxon>
        <taxon>Pseudomonadota</taxon>
        <taxon>Betaproteobacteria</taxon>
        <taxon>Nitrosomonadales</taxon>
        <taxon>Nitrosomonadaceae</taxon>
        <taxon>Nitrosomonas</taxon>
    </lineage>
</organism>
<feature type="transmembrane region" description="Helical" evidence="10">
    <location>
        <begin position="362"/>
        <end position="382"/>
    </location>
</feature>
<keyword evidence="5 9" id="KW-0479">Metal-binding</keyword>
<dbReference type="Gene3D" id="1.10.760.10">
    <property type="entry name" value="Cytochrome c-like domain"/>
    <property type="match status" value="1"/>
</dbReference>
<dbReference type="Gene3D" id="3.40.30.10">
    <property type="entry name" value="Glutaredoxin"/>
    <property type="match status" value="1"/>
</dbReference>
<dbReference type="PANTHER" id="PTHR34820">
    <property type="entry name" value="INNER MEMBRANE PROTEIN YEBZ"/>
    <property type="match status" value="1"/>
</dbReference>
<dbReference type="SUPFAM" id="SSF46626">
    <property type="entry name" value="Cytochrome c"/>
    <property type="match status" value="1"/>
</dbReference>
<feature type="transmembrane region" description="Helical" evidence="10">
    <location>
        <begin position="330"/>
        <end position="350"/>
    </location>
</feature>
<dbReference type="Proteomes" id="UP000185062">
    <property type="component" value="Unassembled WGS sequence"/>
</dbReference>
<feature type="transmembrane region" description="Helical" evidence="10">
    <location>
        <begin position="154"/>
        <end position="179"/>
    </location>
</feature>
<keyword evidence="7 9" id="KW-0408">Iron</keyword>
<evidence type="ECO:0000256" key="2">
    <source>
        <dbReference type="ARBA" id="ARBA00022475"/>
    </source>
</evidence>
<dbReference type="GO" id="GO:0005886">
    <property type="term" value="C:plasma membrane"/>
    <property type="evidence" value="ECO:0007669"/>
    <property type="project" value="UniProtKB-SubCell"/>
</dbReference>
<evidence type="ECO:0000256" key="7">
    <source>
        <dbReference type="ARBA" id="ARBA00023004"/>
    </source>
</evidence>
<dbReference type="PROSITE" id="PS51007">
    <property type="entry name" value="CYTC"/>
    <property type="match status" value="1"/>
</dbReference>
<feature type="transmembrane region" description="Helical" evidence="10">
    <location>
        <begin position="200"/>
        <end position="221"/>
    </location>
</feature>
<dbReference type="PANTHER" id="PTHR34820:SF4">
    <property type="entry name" value="INNER MEMBRANE PROTEIN YEBZ"/>
    <property type="match status" value="1"/>
</dbReference>
<dbReference type="eggNOG" id="COG2010">
    <property type="taxonomic scope" value="Bacteria"/>
</dbReference>
<keyword evidence="2" id="KW-1003">Cell membrane</keyword>
<dbReference type="InterPro" id="IPR009056">
    <property type="entry name" value="Cyt_c-like_dom"/>
</dbReference>
<keyword evidence="8 10" id="KW-0472">Membrane</keyword>
<dbReference type="Pfam" id="PF05425">
    <property type="entry name" value="CopD"/>
    <property type="match status" value="1"/>
</dbReference>
<dbReference type="EMBL" id="FSRO01000001">
    <property type="protein sequence ID" value="SIO13356.1"/>
    <property type="molecule type" value="Genomic_DNA"/>
</dbReference>